<evidence type="ECO:0000256" key="2">
    <source>
        <dbReference type="ARBA" id="ARBA00005330"/>
    </source>
</evidence>
<dbReference type="InterPro" id="IPR019340">
    <property type="entry name" value="Histone_AcTrfase_su3"/>
</dbReference>
<feature type="coiled-coil region" evidence="6">
    <location>
        <begin position="383"/>
        <end position="419"/>
    </location>
</feature>
<evidence type="ECO:0000313" key="9">
    <source>
        <dbReference type="Proteomes" id="UP000494165"/>
    </source>
</evidence>
<dbReference type="PANTHER" id="PTHR13556:SF2">
    <property type="entry name" value="TRANSCRIPTIONAL ADAPTER 3"/>
    <property type="match status" value="1"/>
</dbReference>
<dbReference type="Proteomes" id="UP000494165">
    <property type="component" value="Unassembled WGS sequence"/>
</dbReference>
<organism evidence="8 9">
    <name type="scientific">Cloeon dipterum</name>
    <dbReference type="NCBI Taxonomy" id="197152"/>
    <lineage>
        <taxon>Eukaryota</taxon>
        <taxon>Metazoa</taxon>
        <taxon>Ecdysozoa</taxon>
        <taxon>Arthropoda</taxon>
        <taxon>Hexapoda</taxon>
        <taxon>Insecta</taxon>
        <taxon>Pterygota</taxon>
        <taxon>Palaeoptera</taxon>
        <taxon>Ephemeroptera</taxon>
        <taxon>Pisciforma</taxon>
        <taxon>Baetidae</taxon>
        <taxon>Cloeon</taxon>
    </lineage>
</organism>
<feature type="region of interest" description="Disordered" evidence="7">
    <location>
        <begin position="114"/>
        <end position="153"/>
    </location>
</feature>
<feature type="region of interest" description="Disordered" evidence="7">
    <location>
        <begin position="1"/>
        <end position="48"/>
    </location>
</feature>
<name>A0A8S1BY86_9INSE</name>
<dbReference type="GO" id="GO:0003713">
    <property type="term" value="F:transcription coactivator activity"/>
    <property type="evidence" value="ECO:0007669"/>
    <property type="project" value="TreeGrafter"/>
</dbReference>
<reference evidence="8 9" key="1">
    <citation type="submission" date="2020-04" db="EMBL/GenBank/DDBJ databases">
        <authorList>
            <person name="Alioto T."/>
            <person name="Alioto T."/>
            <person name="Gomez Garrido J."/>
        </authorList>
    </citation>
    <scope>NUCLEOTIDE SEQUENCE [LARGE SCALE GENOMIC DNA]</scope>
</reference>
<evidence type="ECO:0000256" key="4">
    <source>
        <dbReference type="ARBA" id="ARBA00023163"/>
    </source>
</evidence>
<feature type="compositionally biased region" description="Low complexity" evidence="7">
    <location>
        <begin position="27"/>
        <end position="44"/>
    </location>
</feature>
<gene>
    <name evidence="8" type="ORF">CLODIP_2_CD08788</name>
</gene>
<evidence type="ECO:0008006" key="10">
    <source>
        <dbReference type="Google" id="ProtNLM"/>
    </source>
</evidence>
<keyword evidence="4" id="KW-0804">Transcription</keyword>
<dbReference type="AlphaFoldDB" id="A0A8S1BY86"/>
<feature type="compositionally biased region" description="Basic residues" evidence="7">
    <location>
        <begin position="1"/>
        <end position="10"/>
    </location>
</feature>
<dbReference type="GO" id="GO:0000124">
    <property type="term" value="C:SAGA complex"/>
    <property type="evidence" value="ECO:0007669"/>
    <property type="project" value="TreeGrafter"/>
</dbReference>
<comment type="caution">
    <text evidence="8">The sequence shown here is derived from an EMBL/GenBank/DDBJ whole genome shotgun (WGS) entry which is preliminary data.</text>
</comment>
<evidence type="ECO:0000256" key="6">
    <source>
        <dbReference type="SAM" id="Coils"/>
    </source>
</evidence>
<evidence type="ECO:0000256" key="7">
    <source>
        <dbReference type="SAM" id="MobiDB-lite"/>
    </source>
</evidence>
<comment type="similarity">
    <text evidence="2">Belongs to the NGG1 family.</text>
</comment>
<evidence type="ECO:0000256" key="3">
    <source>
        <dbReference type="ARBA" id="ARBA00023015"/>
    </source>
</evidence>
<keyword evidence="3" id="KW-0805">Transcription regulation</keyword>
<keyword evidence="6" id="KW-0175">Coiled coil</keyword>
<protein>
    <recommendedName>
        <fullName evidence="10">Transcriptional adapter 3</fullName>
    </recommendedName>
</protein>
<feature type="compositionally biased region" description="Basic and acidic residues" evidence="7">
    <location>
        <begin position="137"/>
        <end position="151"/>
    </location>
</feature>
<evidence type="ECO:0000256" key="1">
    <source>
        <dbReference type="ARBA" id="ARBA00004123"/>
    </source>
</evidence>
<comment type="subcellular location">
    <subcellularLocation>
        <location evidence="1">Nucleus</location>
    </subcellularLocation>
</comment>
<dbReference type="PANTHER" id="PTHR13556">
    <property type="entry name" value="TRANSCRIPTIONAL ADAPTER 3-RELATED"/>
    <property type="match status" value="1"/>
</dbReference>
<accession>A0A8S1BY86</accession>
<evidence type="ECO:0000313" key="8">
    <source>
        <dbReference type="EMBL" id="CAB3360640.1"/>
    </source>
</evidence>
<dbReference type="GO" id="GO:0006357">
    <property type="term" value="P:regulation of transcription by RNA polymerase II"/>
    <property type="evidence" value="ECO:0007669"/>
    <property type="project" value="TreeGrafter"/>
</dbReference>
<dbReference type="GO" id="GO:0005634">
    <property type="term" value="C:nucleus"/>
    <property type="evidence" value="ECO:0007669"/>
    <property type="project" value="UniProtKB-SubCell"/>
</dbReference>
<keyword evidence="5" id="KW-0539">Nucleus</keyword>
<dbReference type="EMBL" id="CADEPI010000003">
    <property type="protein sequence ID" value="CAB3360640.1"/>
    <property type="molecule type" value="Genomic_DNA"/>
</dbReference>
<dbReference type="Pfam" id="PF10198">
    <property type="entry name" value="Ada3"/>
    <property type="match status" value="1"/>
</dbReference>
<dbReference type="OrthoDB" id="1232at2759"/>
<evidence type="ECO:0000256" key="5">
    <source>
        <dbReference type="ARBA" id="ARBA00023242"/>
    </source>
</evidence>
<feature type="compositionally biased region" description="Basic residues" evidence="7">
    <location>
        <begin position="123"/>
        <end position="136"/>
    </location>
</feature>
<proteinExistence type="inferred from homology"/>
<keyword evidence="9" id="KW-1185">Reference proteome</keyword>
<sequence>MTGRGSRKGGKPGMKQSSPDAKKAEVPSSPLASSSALSTSSGSPDNKEAALSFPLVKISDNSKTLPRYTLVLARTEKEGVAMDDLDTLQLELEVLLSAAAVRIRALKGEVGALEQPDTEKKDKKSRSAKPVKKSGCKLKEEVPSKKLRESTGKALEVQSPLPIKFTKVKNPPATLTPTNFTVPDIDFDTPPKMEVLLPDPKNDVPNKFWSSVEPYCSEISTADIQVLKDLIAVNENQATNLTIPPLGKHYSSVWMDEEVMQDSNSTGKSKCGHNEALLRKAEKLSGRAAAPGPITQRLVSALLEDTSLPTKLESGKDDSAMLKALSNGLSLSGAASLESRMRKELIGLDIYDPNGLQNEQDDEILEELKSSQEELRRVTEHNVKALQRLLHCANEEMGRQELRRKLNQVDAQLVEFHKKVVANKIKKKVMSKKEQEPIWKLLKDRDALIKQLDGALARTK</sequence>